<dbReference type="InterPro" id="IPR052250">
    <property type="entry name" value="PDI_TMX3"/>
</dbReference>
<evidence type="ECO:0000259" key="7">
    <source>
        <dbReference type="PROSITE" id="PS51352"/>
    </source>
</evidence>
<dbReference type="EMBL" id="JABANP010000040">
    <property type="protein sequence ID" value="KAF4693843.1"/>
    <property type="molecule type" value="Genomic_DNA"/>
</dbReference>
<dbReference type="PROSITE" id="PS51352">
    <property type="entry name" value="THIOREDOXIN_2"/>
    <property type="match status" value="1"/>
</dbReference>
<dbReference type="Proteomes" id="UP000541610">
    <property type="component" value="Unassembled WGS sequence"/>
</dbReference>
<comment type="subcellular location">
    <subcellularLocation>
        <location evidence="1">Membrane</location>
        <topology evidence="1">Single-pass membrane protein</topology>
    </subcellularLocation>
</comment>
<keyword evidence="3" id="KW-1133">Transmembrane helix</keyword>
<keyword evidence="4" id="KW-0472">Membrane</keyword>
<feature type="chain" id="PRO_5029615847" evidence="6">
    <location>
        <begin position="19"/>
        <end position="721"/>
    </location>
</feature>
<dbReference type="AlphaFoldDB" id="A0A7J6PCB6"/>
<dbReference type="GO" id="GO:0005783">
    <property type="term" value="C:endoplasmic reticulum"/>
    <property type="evidence" value="ECO:0007669"/>
    <property type="project" value="TreeGrafter"/>
</dbReference>
<feature type="region of interest" description="Disordered" evidence="5">
    <location>
        <begin position="384"/>
        <end position="417"/>
    </location>
</feature>
<dbReference type="SUPFAM" id="SSF52833">
    <property type="entry name" value="Thioredoxin-like"/>
    <property type="match status" value="1"/>
</dbReference>
<name>A0A7J6PCB6_PEROL</name>
<sequence>MFLILICLFSISVQLCLSRPPSTSNSAVVKLTNDNFDQLVVNRQPEEAWIVMFHVSWCKACKKTMPEFVAASGSWDSKGRGTRVRFGEVECTTNKELRERLDVHSYPTIIMWAAAAQSSGQALHYTYNGVRTQEAFLDYIEFMTRENVEKVNSMQEMEARSERDTYSRVILAPRDPKADHSSFEEVASTLKDQHSFFILAPEAASDLSAYIGRPHSCDFNEEACLVILSPSNPTSTFEVVRASEVMSSAATMQKWIDGHAFPGVWTLDESNSANFLRGPQDAVVVAADPDTKDRNQQAWSELERAFANETLAEHFRFGILDGSLLGVIVFKGNEPDLYWEDADELRVGSLAQGLDLILTGRLEPRNRRDNVVLNRLAKQPLLPHSTLRLPVQPPPDRLPPDAVGPPASGDEASTGSGSMQALWVGDLALLESRTAVLQQIHDECREPPIVAVEQNLEVRSTPPMASSIFLPFLLLSITLVRSDLDNIYPPSYTTNPIARHLAVTVLPQTPTVLTLAGHEDTNTALEYYIETLPERGSLYETSQSYRSFAASPYTAPVVLQEYMLPFKVTDAYARVVYVPPLDVADDVEGSWAHIHYTVKEPVAGITSDPGTVTFANGRGFVSSSSFTDSCQGWTIEDNGNKDCDSYCLGYDDIMYTDFSDGSDRVRWKFVSPQYNPFYNLTASTVYRAEHMRGAYGGYLSFTVRSTYGDFTSELLNKANIW</sequence>
<accession>A0A7J6PCB6</accession>
<evidence type="ECO:0000256" key="6">
    <source>
        <dbReference type="SAM" id="SignalP"/>
    </source>
</evidence>
<evidence type="ECO:0000313" key="9">
    <source>
        <dbReference type="Proteomes" id="UP000541610"/>
    </source>
</evidence>
<keyword evidence="6" id="KW-0732">Signal</keyword>
<dbReference type="CDD" id="cd02961">
    <property type="entry name" value="PDI_a_family"/>
    <property type="match status" value="1"/>
</dbReference>
<evidence type="ECO:0000256" key="1">
    <source>
        <dbReference type="ARBA" id="ARBA00004167"/>
    </source>
</evidence>
<comment type="caution">
    <text evidence="8">The sequence shown here is derived from an EMBL/GenBank/DDBJ whole genome shotgun (WGS) entry which is preliminary data.</text>
</comment>
<dbReference type="PANTHER" id="PTHR46426:SF1">
    <property type="entry name" value="PROTEIN DISULFIDE-ISOMERASE TMX3"/>
    <property type="match status" value="1"/>
</dbReference>
<dbReference type="InterPro" id="IPR013766">
    <property type="entry name" value="Thioredoxin_domain"/>
</dbReference>
<keyword evidence="2" id="KW-0812">Transmembrane</keyword>
<evidence type="ECO:0000256" key="4">
    <source>
        <dbReference type="ARBA" id="ARBA00023136"/>
    </source>
</evidence>
<dbReference type="Gene3D" id="3.40.30.10">
    <property type="entry name" value="Glutaredoxin"/>
    <property type="match status" value="1"/>
</dbReference>
<reference evidence="8 9" key="1">
    <citation type="submission" date="2020-04" db="EMBL/GenBank/DDBJ databases">
        <title>Perkinsus olseni comparative genomics.</title>
        <authorList>
            <person name="Bogema D.R."/>
        </authorList>
    </citation>
    <scope>NUCLEOTIDE SEQUENCE [LARGE SCALE GENOMIC DNA]</scope>
    <source>
        <strain evidence="8">00978-12</strain>
    </source>
</reference>
<dbReference type="InterPro" id="IPR036249">
    <property type="entry name" value="Thioredoxin-like_sf"/>
</dbReference>
<feature type="signal peptide" evidence="6">
    <location>
        <begin position="1"/>
        <end position="18"/>
    </location>
</feature>
<evidence type="ECO:0000256" key="2">
    <source>
        <dbReference type="ARBA" id="ARBA00022692"/>
    </source>
</evidence>
<evidence type="ECO:0000313" key="8">
    <source>
        <dbReference type="EMBL" id="KAF4693843.1"/>
    </source>
</evidence>
<dbReference type="PANTHER" id="PTHR46426">
    <property type="entry name" value="PROTEIN DISULFIDE-ISOMERASE TMX3"/>
    <property type="match status" value="1"/>
</dbReference>
<dbReference type="GO" id="GO:0016020">
    <property type="term" value="C:membrane"/>
    <property type="evidence" value="ECO:0007669"/>
    <property type="project" value="UniProtKB-SubCell"/>
</dbReference>
<feature type="domain" description="Thioredoxin" evidence="7">
    <location>
        <begin position="13"/>
        <end position="145"/>
    </location>
</feature>
<dbReference type="Pfam" id="PF00085">
    <property type="entry name" value="Thioredoxin"/>
    <property type="match status" value="1"/>
</dbReference>
<protein>
    <submittedName>
        <fullName evidence="8">Dynein regulatory complex subunit 4</fullName>
    </submittedName>
</protein>
<evidence type="ECO:0000256" key="3">
    <source>
        <dbReference type="ARBA" id="ARBA00022989"/>
    </source>
</evidence>
<organism evidence="8 9">
    <name type="scientific">Perkinsus olseni</name>
    <name type="common">Perkinsus atlanticus</name>
    <dbReference type="NCBI Taxonomy" id="32597"/>
    <lineage>
        <taxon>Eukaryota</taxon>
        <taxon>Sar</taxon>
        <taxon>Alveolata</taxon>
        <taxon>Perkinsozoa</taxon>
        <taxon>Perkinsea</taxon>
        <taxon>Perkinsida</taxon>
        <taxon>Perkinsidae</taxon>
        <taxon>Perkinsus</taxon>
    </lineage>
</organism>
<dbReference type="OrthoDB" id="72053at2759"/>
<gene>
    <name evidence="8" type="primary">GAS8_2</name>
    <name evidence="8" type="ORF">FOZ60_009981</name>
</gene>
<proteinExistence type="predicted"/>
<evidence type="ECO:0000256" key="5">
    <source>
        <dbReference type="SAM" id="MobiDB-lite"/>
    </source>
</evidence>